<reference evidence="1 2" key="1">
    <citation type="submission" date="2015-01" db="EMBL/GenBank/DDBJ databases">
        <title>Evolution of Trichinella species and genotypes.</title>
        <authorList>
            <person name="Korhonen P.K."/>
            <person name="Edoardo P."/>
            <person name="Giuseppe L.R."/>
            <person name="Gasser R.B."/>
        </authorList>
    </citation>
    <scope>NUCLEOTIDE SEQUENCE [LARGE SCALE GENOMIC DNA]</scope>
    <source>
        <strain evidence="1">ISS13</strain>
    </source>
</reference>
<dbReference type="Proteomes" id="UP000054632">
    <property type="component" value="Unassembled WGS sequence"/>
</dbReference>
<dbReference type="AlphaFoldDB" id="A0A0V1E513"/>
<comment type="caution">
    <text evidence="1">The sequence shown here is derived from an EMBL/GenBank/DDBJ whole genome shotgun (WGS) entry which is preliminary data.</text>
</comment>
<name>A0A0V1E513_TRIPS</name>
<dbReference type="EMBL" id="JYDR01000101">
    <property type="protein sequence ID" value="KRY68875.1"/>
    <property type="molecule type" value="Genomic_DNA"/>
</dbReference>
<gene>
    <name evidence="1" type="ORF">T4A_2743</name>
</gene>
<sequence length="130" mass="15183">MYRVKINFTLISAFMISCASIFSNNHGCWLLTSRPSVFGFSFHKSVVFLFVNFDYASHVCCMILQLSMQIVQWNGYVQCIIHKRESWTQLALLAVSDLVWTRLSAMWILHLHVGVEIWDCAWKNQQHLQP</sequence>
<accession>A0A0V1E513</accession>
<evidence type="ECO:0000313" key="1">
    <source>
        <dbReference type="EMBL" id="KRY68875.1"/>
    </source>
</evidence>
<dbReference type="PROSITE" id="PS51257">
    <property type="entry name" value="PROKAR_LIPOPROTEIN"/>
    <property type="match status" value="1"/>
</dbReference>
<evidence type="ECO:0000313" key="2">
    <source>
        <dbReference type="Proteomes" id="UP000054632"/>
    </source>
</evidence>
<protein>
    <submittedName>
        <fullName evidence="1">Uncharacterized protein</fullName>
    </submittedName>
</protein>
<proteinExistence type="predicted"/>
<organism evidence="1 2">
    <name type="scientific">Trichinella pseudospiralis</name>
    <name type="common">Parasitic roundworm</name>
    <dbReference type="NCBI Taxonomy" id="6337"/>
    <lineage>
        <taxon>Eukaryota</taxon>
        <taxon>Metazoa</taxon>
        <taxon>Ecdysozoa</taxon>
        <taxon>Nematoda</taxon>
        <taxon>Enoplea</taxon>
        <taxon>Dorylaimia</taxon>
        <taxon>Trichinellida</taxon>
        <taxon>Trichinellidae</taxon>
        <taxon>Trichinella</taxon>
    </lineage>
</organism>